<dbReference type="AlphaFoldDB" id="A0A1Q8ZT86"/>
<dbReference type="Proteomes" id="UP000186894">
    <property type="component" value="Unassembled WGS sequence"/>
</dbReference>
<sequence length="192" mass="21648">MAVDFNFRKRAVASLINDIGVYILADLDNVPLYVGQSKDGIRARVARHLTSARSDIIANRQIDVWEIAYVWAYPVTDRAEINALEAGLFHHFDPSSQLVNGALPPRTEPLERLPAPTQVVQVLSDEEILERKQPEQRLPRQANHYAQIVSHFLSVKNSTQIARAMNAHFERLNRYHSLLLGKAEVVSGESES</sequence>
<protein>
    <submittedName>
        <fullName evidence="2">Excinuclease ABC subunit C</fullName>
    </submittedName>
</protein>
<dbReference type="OrthoDB" id="9152702at2"/>
<dbReference type="PROSITE" id="PS50164">
    <property type="entry name" value="GIY_YIG"/>
    <property type="match status" value="1"/>
</dbReference>
<dbReference type="EMBL" id="MKIM01000025">
    <property type="protein sequence ID" value="OLP45283.1"/>
    <property type="molecule type" value="Genomic_DNA"/>
</dbReference>
<name>A0A1Q8ZT86_9HYPH</name>
<proteinExistence type="predicted"/>
<reference evidence="2 3" key="1">
    <citation type="submission" date="2016-09" db="EMBL/GenBank/DDBJ databases">
        <title>Rhizobium oryziradicis sp. nov., isolated from the root of rice.</title>
        <authorList>
            <person name="Zhao J."/>
            <person name="Zhang X."/>
        </authorList>
    </citation>
    <scope>NUCLEOTIDE SEQUENCE [LARGE SCALE GENOMIC DNA]</scope>
    <source>
        <strain evidence="2 3">N19</strain>
    </source>
</reference>
<feature type="domain" description="GIY-YIG" evidence="1">
    <location>
        <begin position="17"/>
        <end position="98"/>
    </location>
</feature>
<keyword evidence="3" id="KW-1185">Reference proteome</keyword>
<dbReference type="CDD" id="cd00719">
    <property type="entry name" value="GIY-YIG_SF"/>
    <property type="match status" value="1"/>
</dbReference>
<gene>
    <name evidence="2" type="ORF">BJF95_18400</name>
</gene>
<evidence type="ECO:0000313" key="3">
    <source>
        <dbReference type="Proteomes" id="UP000186894"/>
    </source>
</evidence>
<dbReference type="InterPro" id="IPR000305">
    <property type="entry name" value="GIY-YIG_endonuc"/>
</dbReference>
<dbReference type="Gene3D" id="3.40.1440.10">
    <property type="entry name" value="GIY-YIG endonuclease"/>
    <property type="match status" value="1"/>
</dbReference>
<evidence type="ECO:0000313" key="2">
    <source>
        <dbReference type="EMBL" id="OLP45283.1"/>
    </source>
</evidence>
<comment type="caution">
    <text evidence="2">The sequence shown here is derived from an EMBL/GenBank/DDBJ whole genome shotgun (WGS) entry which is preliminary data.</text>
</comment>
<organism evidence="2 3">
    <name type="scientific">Rhizobium oryziradicis</name>
    <dbReference type="NCBI Taxonomy" id="1867956"/>
    <lineage>
        <taxon>Bacteria</taxon>
        <taxon>Pseudomonadati</taxon>
        <taxon>Pseudomonadota</taxon>
        <taxon>Alphaproteobacteria</taxon>
        <taxon>Hyphomicrobiales</taxon>
        <taxon>Rhizobiaceae</taxon>
        <taxon>Rhizobium/Agrobacterium group</taxon>
        <taxon>Rhizobium</taxon>
    </lineage>
</organism>
<dbReference type="SUPFAM" id="SSF82771">
    <property type="entry name" value="GIY-YIG endonuclease"/>
    <property type="match status" value="1"/>
</dbReference>
<dbReference type="RefSeq" id="WP_075639196.1">
    <property type="nucleotide sequence ID" value="NZ_MKIM01000025.1"/>
</dbReference>
<dbReference type="InterPro" id="IPR035901">
    <property type="entry name" value="GIY-YIG_endonuc_sf"/>
</dbReference>
<dbReference type="Pfam" id="PF01541">
    <property type="entry name" value="GIY-YIG"/>
    <property type="match status" value="1"/>
</dbReference>
<accession>A0A1Q8ZT86</accession>
<evidence type="ECO:0000259" key="1">
    <source>
        <dbReference type="PROSITE" id="PS50164"/>
    </source>
</evidence>